<dbReference type="EMBL" id="UINC01040713">
    <property type="protein sequence ID" value="SVB40974.1"/>
    <property type="molecule type" value="Genomic_DNA"/>
</dbReference>
<feature type="non-terminal residue" evidence="1">
    <location>
        <position position="1"/>
    </location>
</feature>
<accession>A0A382DSP7</accession>
<feature type="non-terminal residue" evidence="1">
    <location>
        <position position="27"/>
    </location>
</feature>
<gene>
    <name evidence="1" type="ORF">METZ01_LOCUS193828</name>
</gene>
<proteinExistence type="predicted"/>
<name>A0A382DSP7_9ZZZZ</name>
<reference evidence="1" key="1">
    <citation type="submission" date="2018-05" db="EMBL/GenBank/DDBJ databases">
        <authorList>
            <person name="Lanie J.A."/>
            <person name="Ng W.-L."/>
            <person name="Kazmierczak K.M."/>
            <person name="Andrzejewski T.M."/>
            <person name="Davidsen T.M."/>
            <person name="Wayne K.J."/>
            <person name="Tettelin H."/>
            <person name="Glass J.I."/>
            <person name="Rusch D."/>
            <person name="Podicherti R."/>
            <person name="Tsui H.-C.T."/>
            <person name="Winkler M.E."/>
        </authorList>
    </citation>
    <scope>NUCLEOTIDE SEQUENCE</scope>
</reference>
<sequence length="27" mass="2808">VRQTLLLIVAVALVGCGKKTTPAEPET</sequence>
<evidence type="ECO:0000313" key="1">
    <source>
        <dbReference type="EMBL" id="SVB40974.1"/>
    </source>
</evidence>
<organism evidence="1">
    <name type="scientific">marine metagenome</name>
    <dbReference type="NCBI Taxonomy" id="408172"/>
    <lineage>
        <taxon>unclassified sequences</taxon>
        <taxon>metagenomes</taxon>
        <taxon>ecological metagenomes</taxon>
    </lineage>
</organism>
<dbReference type="AlphaFoldDB" id="A0A382DSP7"/>
<protein>
    <submittedName>
        <fullName evidence="1">Uncharacterized protein</fullName>
    </submittedName>
</protein>